<feature type="compositionally biased region" description="Basic and acidic residues" evidence="6">
    <location>
        <begin position="1457"/>
        <end position="1466"/>
    </location>
</feature>
<dbReference type="PROSITE" id="PS50016">
    <property type="entry name" value="ZF_PHD_2"/>
    <property type="match status" value="1"/>
</dbReference>
<evidence type="ECO:0000259" key="8">
    <source>
        <dbReference type="PROSITE" id="PS51194"/>
    </source>
</evidence>
<keyword evidence="9" id="KW-0378">Hydrolase</keyword>
<evidence type="ECO:0000256" key="5">
    <source>
        <dbReference type="SAM" id="Coils"/>
    </source>
</evidence>
<dbReference type="Gene3D" id="3.30.40.10">
    <property type="entry name" value="Zinc/RING finger domain, C3HC4 (zinc finger)"/>
    <property type="match status" value="1"/>
</dbReference>
<dbReference type="PANTHER" id="PTHR35116:SF2">
    <property type="entry name" value="ATP-DEPENDENT HELICASE FAMILY PROTEIN-RELATED"/>
    <property type="match status" value="1"/>
</dbReference>
<dbReference type="Pfam" id="PF00271">
    <property type="entry name" value="Helicase_C"/>
    <property type="match status" value="1"/>
</dbReference>
<dbReference type="GO" id="GO:0003678">
    <property type="term" value="F:DNA helicase activity"/>
    <property type="evidence" value="ECO:0007669"/>
    <property type="project" value="UniProtKB-EC"/>
</dbReference>
<feature type="compositionally biased region" description="Basic and acidic residues" evidence="6">
    <location>
        <begin position="7"/>
        <end position="19"/>
    </location>
</feature>
<dbReference type="EMBL" id="PDCK01000043">
    <property type="protein sequence ID" value="PRQ33507.1"/>
    <property type="molecule type" value="Genomic_DNA"/>
</dbReference>
<dbReference type="EC" id="3.6.4.12" evidence="9"/>
<feature type="compositionally biased region" description="Polar residues" evidence="6">
    <location>
        <begin position="1959"/>
        <end position="2011"/>
    </location>
</feature>
<keyword evidence="3" id="KW-0862">Zinc</keyword>
<dbReference type="Pfam" id="PF25029">
    <property type="entry name" value="MOM1"/>
    <property type="match status" value="1"/>
</dbReference>
<reference evidence="9 10" key="1">
    <citation type="journal article" date="2018" name="Nat. Genet.">
        <title>The Rosa genome provides new insights in the design of modern roses.</title>
        <authorList>
            <person name="Bendahmane M."/>
        </authorList>
    </citation>
    <scope>NUCLEOTIDE SEQUENCE [LARGE SCALE GENOMIC DNA]</scope>
    <source>
        <strain evidence="10">cv. Old Blush</strain>
    </source>
</reference>
<feature type="compositionally biased region" description="Low complexity" evidence="6">
    <location>
        <begin position="29"/>
        <end position="41"/>
    </location>
</feature>
<protein>
    <submittedName>
        <fullName evidence="9">Putative DNA helicase chromatin regulator PHD family</fullName>
        <ecNumber evidence="9">3.6.4.12</ecNumber>
    </submittedName>
</protein>
<dbReference type="Proteomes" id="UP000238479">
    <property type="component" value="Chromosome 5"/>
</dbReference>
<keyword evidence="5" id="KW-0175">Coiled coil</keyword>
<dbReference type="STRING" id="74649.A0A2P6QH65"/>
<feature type="compositionally biased region" description="Basic and acidic residues" evidence="6">
    <location>
        <begin position="844"/>
        <end position="861"/>
    </location>
</feature>
<evidence type="ECO:0000313" key="10">
    <source>
        <dbReference type="Proteomes" id="UP000238479"/>
    </source>
</evidence>
<feature type="compositionally biased region" description="Polar residues" evidence="6">
    <location>
        <begin position="56"/>
        <end position="66"/>
    </location>
</feature>
<keyword evidence="1" id="KW-0479">Metal-binding</keyword>
<feature type="domain" description="Helicase C-terminal" evidence="8">
    <location>
        <begin position="550"/>
        <end position="713"/>
    </location>
</feature>
<dbReference type="SUPFAM" id="SSF52540">
    <property type="entry name" value="P-loop containing nucleoside triphosphate hydrolases"/>
    <property type="match status" value="1"/>
</dbReference>
<evidence type="ECO:0000256" key="4">
    <source>
        <dbReference type="PROSITE-ProRule" id="PRU00146"/>
    </source>
</evidence>
<dbReference type="Pfam" id="PF00628">
    <property type="entry name" value="PHD"/>
    <property type="match status" value="1"/>
</dbReference>
<keyword evidence="9" id="KW-0347">Helicase</keyword>
<feature type="region of interest" description="Disordered" evidence="6">
    <location>
        <begin position="1934"/>
        <end position="2024"/>
    </location>
</feature>
<dbReference type="InterPro" id="IPR011011">
    <property type="entry name" value="Znf_FYVE_PHD"/>
</dbReference>
<feature type="domain" description="PHD-type" evidence="7">
    <location>
        <begin position="371"/>
        <end position="420"/>
    </location>
</feature>
<feature type="compositionally biased region" description="Low complexity" evidence="6">
    <location>
        <begin position="2044"/>
        <end position="2055"/>
    </location>
</feature>
<feature type="region of interest" description="Disordered" evidence="6">
    <location>
        <begin position="841"/>
        <end position="901"/>
    </location>
</feature>
<feature type="coiled-coil region" evidence="5">
    <location>
        <begin position="1730"/>
        <end position="1797"/>
    </location>
</feature>
<dbReference type="InterPro" id="IPR056882">
    <property type="entry name" value="MOM1_dom"/>
</dbReference>
<comment type="caution">
    <text evidence="9">The sequence shown here is derived from an EMBL/GenBank/DDBJ whole genome shotgun (WGS) entry which is preliminary data.</text>
</comment>
<feature type="compositionally biased region" description="Polar residues" evidence="6">
    <location>
        <begin position="1438"/>
        <end position="1455"/>
    </location>
</feature>
<feature type="compositionally biased region" description="Basic and acidic residues" evidence="6">
    <location>
        <begin position="67"/>
        <end position="76"/>
    </location>
</feature>
<dbReference type="CDD" id="cd15539">
    <property type="entry name" value="PHD1_AIRE"/>
    <property type="match status" value="1"/>
</dbReference>
<evidence type="ECO:0000256" key="1">
    <source>
        <dbReference type="ARBA" id="ARBA00022723"/>
    </source>
</evidence>
<dbReference type="GO" id="GO:0016787">
    <property type="term" value="F:hydrolase activity"/>
    <property type="evidence" value="ECO:0007669"/>
    <property type="project" value="UniProtKB-KW"/>
</dbReference>
<sequence>MQLNMAHDTRSSRKVKDDESTNSIGRQISSKGSSTSGSSMSDTPVLRRSSRETLLKKNNTLSPSSTRKSERLEKQTPETPPVKRKSERFENKSTPSPLRRSERGKTHSSTSSASKTSDKSLDSSSMKGKREKKEKSVKELTLGTKELRKSEKQNVGPGQVKQKRLNTRDYIAYHQRRLNAPDHVQKQSEECSPPPCYKAITEEINHAPERVQVDCAAMGNFKTPELATSTSNGRISDVHTGSEGSDCITPSKRKRKMVDGGSDYAGVNASKDVCTGVDTVSSLPSGSTGNVPVETCGVCFKRQRVDNDSMKQECCSCGTKLNQELSGAVNEPDSGEVIADSTVSQPEKFSICMQQKELSADLITNGEENSENTCLICTFGGKLLCCDGKGCKRSYHLSCLDPPMNAAPIGVWHCSVCVKKKIESGIHSVSDGQESLGNARQVEVSDADDFSRFIEYWVPVEISNVQRELYCEKLLLNPSLLQSSSTKDLVGALHDLLRSTRKCCDHPYIEEASLQEKVMEFEGLQAIDSFEVKKKAMLDAGIKASGKLHILDMMLMEIKNRGLRVLILFQSIGGLGICIGDILDDFLRQRYGEDSYERVEQGVVPAKKGEAMGKFNNKECGRFVFLLETRACRASIKLSSVDTIIIYGSDWNPVNDVRALQKISLDSQFEQIKVFRLYSTCTIEEKVLILAKEEKILDSNLLNITKNNCQLLLSWGAPYQFVKLNEFHCHNSPASSESILPVESPLKDVIQEFVSLLSQDAKNNGLGGFSVISKAHQTGFSVISKAHQTGGGYSTKNLLFGELKSQHMGDGKPLSFWIKLWEGKHPQWKYCVGLSQRNRKRVKHTDEELSKKPQVESDESVKKRKKVGNSNNDSANLKPGFEGKSIPVSEDGASVTPADNVPHSSSRLSAFVNNIIGENRVCTSHNFAKSTRPESDMFESKERRKLLDAQKSLHLHLKPEISKLCGILQLSDLHKVWVEKFLEYVMKNHNVTREPANILQAFQISLCWTVASILKHKVDHKESFARAKQHLNFNCQKEEADRVYSMLRCLKKTFLYRTRNFKAADPPNFSALSNNGTISNLEGVKSGVEDYQLYLAGKDVSKCINEIQKKFQKKMKKLVEKQSKERSELLRLYEEQKEQLEMKHKIELAVNRITSMSADSLRVKETEFEKEIEEHKHKVDIHLQLLEKLQLEASLKLKENENQRVEEVQKWVRDELLNNSPSNAPARPIVANGALDPITSEVFYSTGKNKDGVSGDNQANVATVIPCAKELMTNGGTSENGEALLDVPEIICSSKVVTSGLPSFEERIDKSDKSPICDRVVRLEEPITVSPLTLSATEQNPHGATLSMADREAPLELHETVSSIHGVHDDASVNPCASEEQIRVATVNIPGNMVESAVDATVSSNDALQNPLSRVPPAEIENGEVQVTASDIATGVNQQKGVDTELSSAAQSVATIDSEHSDHEVATNEPVVPSSETPDRSRQLSSAAGIKNQPSSENRVQGTVLAALTTGQDGNAHTSEKQNTCLPVENLASQSVAIITSDQSAHEESVAQLSNRPELSSACAIEVHQSIENQDRGVVLATSTAVQDGDAQATGNQNTCQPVEDRVSQLIATVESDHEGQTNVAVVQLQLPESAAGGIEIWPSRVDHTSNQVSQAPLQFVENYSVQSNETALQPAPSLSLHQPMDIPTNGFGLPFSDTRATSVTNSRPIHAAPQGTLRMPQHSYPDPLQNELERLNKDMEQNIKSHEDKKLLLKSDYDKKIEEAVAELRRQCETKLQEEEAEFRHIQKELDANYNKVLMNKILAEAFRSKCMDLKASSACGVQQDGNSSFVQQLVQLSMQQNAHRPSSVSSSSSTSVPAASLQTSIAPLPSQQASIAPIPSLQTSSAPLPSLQTTLPASAIAPSQHYTAPIMQTVPLSPASPSIPARPPHIGTFSGSTGIPQGGGQIRAPAPHLQPFRPSTSVTGTSPLSQQGGMSTPRSHSNGPATSSSLSHMPQMPAPTQQTVPSSGAQHVESAGRSSTPHSASALKLLMDMENRSGAIRSGGLLPPLTSSSFNHPDPAIASSASANPVNTGGTPDVVCLSDDD</sequence>
<dbReference type="InterPro" id="IPR001965">
    <property type="entry name" value="Znf_PHD"/>
</dbReference>
<dbReference type="InterPro" id="IPR019787">
    <property type="entry name" value="Znf_PHD-finger"/>
</dbReference>
<dbReference type="SUPFAM" id="SSF57903">
    <property type="entry name" value="FYVE/PHD zinc finger"/>
    <property type="match status" value="1"/>
</dbReference>
<proteinExistence type="predicted"/>
<dbReference type="PANTHER" id="PTHR35116">
    <property type="entry name" value="HELICASE PROTEIN MOM1"/>
    <property type="match status" value="1"/>
</dbReference>
<feature type="region of interest" description="Disordered" evidence="6">
    <location>
        <begin position="227"/>
        <end position="259"/>
    </location>
</feature>
<dbReference type="OMA" id="CRCERRM"/>
<dbReference type="InterPro" id="IPR039322">
    <property type="entry name" value="MOM1"/>
</dbReference>
<evidence type="ECO:0000256" key="3">
    <source>
        <dbReference type="ARBA" id="ARBA00022833"/>
    </source>
</evidence>
<dbReference type="Gene3D" id="6.10.250.1310">
    <property type="match status" value="1"/>
</dbReference>
<gene>
    <name evidence="9" type="ORF">RchiOBHm_Chr5g0058411</name>
</gene>
<evidence type="ECO:0000259" key="7">
    <source>
        <dbReference type="PROSITE" id="PS50016"/>
    </source>
</evidence>
<feature type="region of interest" description="Disordered" evidence="6">
    <location>
        <begin position="2042"/>
        <end position="2087"/>
    </location>
</feature>
<accession>A0A2P6QH65</accession>
<evidence type="ECO:0000313" key="9">
    <source>
        <dbReference type="EMBL" id="PRQ33507.1"/>
    </source>
</evidence>
<dbReference type="InterPro" id="IPR027417">
    <property type="entry name" value="P-loop_NTPase"/>
</dbReference>
<dbReference type="PROSITE" id="PS01359">
    <property type="entry name" value="ZF_PHD_1"/>
    <property type="match status" value="1"/>
</dbReference>
<dbReference type="GO" id="GO:0031507">
    <property type="term" value="P:heterochromatin formation"/>
    <property type="evidence" value="ECO:0007669"/>
    <property type="project" value="InterPro"/>
</dbReference>
<keyword evidence="2 4" id="KW-0863">Zinc-finger</keyword>
<dbReference type="OrthoDB" id="1164736at2759"/>
<evidence type="ECO:0000256" key="2">
    <source>
        <dbReference type="ARBA" id="ARBA00022771"/>
    </source>
</evidence>
<dbReference type="Gene3D" id="3.40.50.300">
    <property type="entry name" value="P-loop containing nucleotide triphosphate hydrolases"/>
    <property type="match status" value="1"/>
</dbReference>
<evidence type="ECO:0000256" key="6">
    <source>
        <dbReference type="SAM" id="MobiDB-lite"/>
    </source>
</evidence>
<name>A0A2P6QH65_ROSCH</name>
<dbReference type="InterPro" id="IPR001650">
    <property type="entry name" value="Helicase_C-like"/>
</dbReference>
<keyword evidence="9" id="KW-0067">ATP-binding</keyword>
<organism evidence="9 10">
    <name type="scientific">Rosa chinensis</name>
    <name type="common">China rose</name>
    <dbReference type="NCBI Taxonomy" id="74649"/>
    <lineage>
        <taxon>Eukaryota</taxon>
        <taxon>Viridiplantae</taxon>
        <taxon>Streptophyta</taxon>
        <taxon>Embryophyta</taxon>
        <taxon>Tracheophyta</taxon>
        <taxon>Spermatophyta</taxon>
        <taxon>Magnoliopsida</taxon>
        <taxon>eudicotyledons</taxon>
        <taxon>Gunneridae</taxon>
        <taxon>Pentapetalae</taxon>
        <taxon>rosids</taxon>
        <taxon>fabids</taxon>
        <taxon>Rosales</taxon>
        <taxon>Rosaceae</taxon>
        <taxon>Rosoideae</taxon>
        <taxon>Rosoideae incertae sedis</taxon>
        <taxon>Rosa</taxon>
    </lineage>
</organism>
<feature type="region of interest" description="Disordered" evidence="6">
    <location>
        <begin position="1438"/>
        <end position="1499"/>
    </location>
</feature>
<dbReference type="GO" id="GO:0008270">
    <property type="term" value="F:zinc ion binding"/>
    <property type="evidence" value="ECO:0007669"/>
    <property type="project" value="UniProtKB-KW"/>
</dbReference>
<dbReference type="InterPro" id="IPR019786">
    <property type="entry name" value="Zinc_finger_PHD-type_CS"/>
</dbReference>
<feature type="region of interest" description="Disordered" evidence="6">
    <location>
        <begin position="1"/>
        <end position="166"/>
    </location>
</feature>
<dbReference type="SMART" id="SM00249">
    <property type="entry name" value="PHD"/>
    <property type="match status" value="1"/>
</dbReference>
<dbReference type="Gramene" id="PRQ33507">
    <property type="protein sequence ID" value="PRQ33507"/>
    <property type="gene ID" value="RchiOBHm_Chr5g0058411"/>
</dbReference>
<dbReference type="InterPro" id="IPR013083">
    <property type="entry name" value="Znf_RING/FYVE/PHD"/>
</dbReference>
<keyword evidence="10" id="KW-1185">Reference proteome</keyword>
<keyword evidence="9" id="KW-0547">Nucleotide-binding</keyword>
<feature type="coiled-coil region" evidence="5">
    <location>
        <begin position="1104"/>
        <end position="1208"/>
    </location>
</feature>
<dbReference type="PROSITE" id="PS51194">
    <property type="entry name" value="HELICASE_CTER"/>
    <property type="match status" value="1"/>
</dbReference>
<feature type="compositionally biased region" description="Polar residues" evidence="6">
    <location>
        <begin position="2065"/>
        <end position="2076"/>
    </location>
</feature>